<name>K9VSB5_9CYAN</name>
<dbReference type="RefSeq" id="WP_015211832.1">
    <property type="nucleotide sequence ID" value="NC_019764.1"/>
</dbReference>
<keyword evidence="2" id="KW-0812">Transmembrane</keyword>
<dbReference type="eggNOG" id="ENOG5032S0C">
    <property type="taxonomic scope" value="Bacteria"/>
</dbReference>
<keyword evidence="2" id="KW-0472">Membrane</keyword>
<dbReference type="HOGENOM" id="CLU_939553_0_0_3"/>
<sequence length="296" mass="32994">MIRSNQRNSGRQQQSLKVKGEDKTEGIKVEEFTATFTNFSQSCRLEEESDCLACGGKAKNSQPFPSPSTSPPFVNSTANLFPHSADSSIQACDNSQYRVKKVVNPPAWLNWIGYWFRFGLMLFVLLSVLLGTAACSSSTAAFSEASWQEAWRVVPQQTLVKVIQSHSSLLKPESAISKLRLWRVTGKKGQLHLYDFNNSRLCGARGCLYAGYLIPNSKTQLPTEVFTAYLDQNVPPNTPFLQAEIESTQNNLPCLFVNQQGRAGRRLLKFCFNGISYQLADSQLFKEGERGLGSKE</sequence>
<keyword evidence="3" id="KW-0614">Plasmid</keyword>
<geneLocation type="plasmid" evidence="3 4">
    <name>pOSC7112.04</name>
</geneLocation>
<dbReference type="AlphaFoldDB" id="K9VSB5"/>
<dbReference type="KEGG" id="oni:Osc7112_6878"/>
<dbReference type="EMBL" id="CP003618">
    <property type="protein sequence ID" value="AFZ10958.1"/>
    <property type="molecule type" value="Genomic_DNA"/>
</dbReference>
<feature type="region of interest" description="Disordered" evidence="1">
    <location>
        <begin position="1"/>
        <end position="22"/>
    </location>
</feature>
<dbReference type="Proteomes" id="UP000010478">
    <property type="component" value="Plasmid pOSC7112.04"/>
</dbReference>
<evidence type="ECO:0000313" key="3">
    <source>
        <dbReference type="EMBL" id="AFZ10958.1"/>
    </source>
</evidence>
<feature type="compositionally biased region" description="Low complexity" evidence="1">
    <location>
        <begin position="1"/>
        <end position="15"/>
    </location>
</feature>
<proteinExistence type="predicted"/>
<reference evidence="3 4" key="1">
    <citation type="submission" date="2012-05" db="EMBL/GenBank/DDBJ databases">
        <title>Finished plasmid 4 of genome of Oscillatoria sp. PCC 7112.</title>
        <authorList>
            <consortium name="US DOE Joint Genome Institute"/>
            <person name="Gugger M."/>
            <person name="Coursin T."/>
            <person name="Rippka R."/>
            <person name="Tandeau De Marsac N."/>
            <person name="Huntemann M."/>
            <person name="Wei C.-L."/>
            <person name="Han J."/>
            <person name="Detter J.C."/>
            <person name="Han C."/>
            <person name="Tapia R."/>
            <person name="Davenport K."/>
            <person name="Daligault H."/>
            <person name="Erkkila T."/>
            <person name="Gu W."/>
            <person name="Munk A.C.C."/>
            <person name="Teshima H."/>
            <person name="Xu Y."/>
            <person name="Chain P."/>
            <person name="Chen A."/>
            <person name="Krypides N."/>
            <person name="Mavromatis K."/>
            <person name="Markowitz V."/>
            <person name="Szeto E."/>
            <person name="Ivanova N."/>
            <person name="Mikhailova N."/>
            <person name="Ovchinnikova G."/>
            <person name="Pagani I."/>
            <person name="Pati A."/>
            <person name="Goodwin L."/>
            <person name="Peters L."/>
            <person name="Pitluck S."/>
            <person name="Woyke T."/>
            <person name="Kerfeld C."/>
        </authorList>
    </citation>
    <scope>NUCLEOTIDE SEQUENCE [LARGE SCALE GENOMIC DNA]</scope>
    <source>
        <strain evidence="3 4">PCC 7112</strain>
        <plasmid evidence="3 4">pOSC7112.04</plasmid>
    </source>
</reference>
<evidence type="ECO:0000256" key="1">
    <source>
        <dbReference type="SAM" id="MobiDB-lite"/>
    </source>
</evidence>
<organism evidence="3 4">
    <name type="scientific">Phormidium nigroviride PCC 7112</name>
    <dbReference type="NCBI Taxonomy" id="179408"/>
    <lineage>
        <taxon>Bacteria</taxon>
        <taxon>Bacillati</taxon>
        <taxon>Cyanobacteriota</taxon>
        <taxon>Cyanophyceae</taxon>
        <taxon>Oscillatoriophycideae</taxon>
        <taxon>Oscillatoriales</taxon>
        <taxon>Oscillatoriaceae</taxon>
        <taxon>Phormidium</taxon>
    </lineage>
</organism>
<evidence type="ECO:0000256" key="2">
    <source>
        <dbReference type="SAM" id="Phobius"/>
    </source>
</evidence>
<protein>
    <submittedName>
        <fullName evidence="3">Uncharacterized protein</fullName>
    </submittedName>
</protein>
<keyword evidence="2" id="KW-1133">Transmembrane helix</keyword>
<gene>
    <name evidence="3" type="ORF">Osc7112_6878</name>
</gene>
<accession>K9VSB5</accession>
<evidence type="ECO:0000313" key="4">
    <source>
        <dbReference type="Proteomes" id="UP000010478"/>
    </source>
</evidence>
<feature type="transmembrane region" description="Helical" evidence="2">
    <location>
        <begin position="108"/>
        <end position="130"/>
    </location>
</feature>
<keyword evidence="4" id="KW-1185">Reference proteome</keyword>